<protein>
    <submittedName>
        <fullName evidence="1">Uncharacterized protein</fullName>
    </submittedName>
</protein>
<reference evidence="1" key="1">
    <citation type="journal article" date="2022" name="Int. J. Mol. Sci.">
        <title>Draft Genome of Tanacetum Coccineum: Genomic Comparison of Closely Related Tanacetum-Family Plants.</title>
        <authorList>
            <person name="Yamashiro T."/>
            <person name="Shiraishi A."/>
            <person name="Nakayama K."/>
            <person name="Satake H."/>
        </authorList>
    </citation>
    <scope>NUCLEOTIDE SEQUENCE</scope>
</reference>
<proteinExistence type="predicted"/>
<organism evidence="1 2">
    <name type="scientific">Tanacetum coccineum</name>
    <dbReference type="NCBI Taxonomy" id="301880"/>
    <lineage>
        <taxon>Eukaryota</taxon>
        <taxon>Viridiplantae</taxon>
        <taxon>Streptophyta</taxon>
        <taxon>Embryophyta</taxon>
        <taxon>Tracheophyta</taxon>
        <taxon>Spermatophyta</taxon>
        <taxon>Magnoliopsida</taxon>
        <taxon>eudicotyledons</taxon>
        <taxon>Gunneridae</taxon>
        <taxon>Pentapetalae</taxon>
        <taxon>asterids</taxon>
        <taxon>campanulids</taxon>
        <taxon>Asterales</taxon>
        <taxon>Asteraceae</taxon>
        <taxon>Asteroideae</taxon>
        <taxon>Anthemideae</taxon>
        <taxon>Anthemidinae</taxon>
        <taxon>Tanacetum</taxon>
    </lineage>
</organism>
<evidence type="ECO:0000313" key="1">
    <source>
        <dbReference type="EMBL" id="GJT90019.1"/>
    </source>
</evidence>
<accession>A0ABQ5HR49</accession>
<comment type="caution">
    <text evidence="1">The sequence shown here is derived from an EMBL/GenBank/DDBJ whole genome shotgun (WGS) entry which is preliminary data.</text>
</comment>
<gene>
    <name evidence="1" type="ORF">Tco_1078864</name>
</gene>
<keyword evidence="2" id="KW-1185">Reference proteome</keyword>
<dbReference type="Proteomes" id="UP001151760">
    <property type="component" value="Unassembled WGS sequence"/>
</dbReference>
<name>A0ABQ5HR49_9ASTR</name>
<sequence>MGGEHRKKTLQKMVKPGDGRAAVIPNTIFKFYLFNDNLLQWPKGLGLAGLWAGLDPTTHSSDAEQFMSIQTNSAMAYILKANALILVRPPPVFTCMTTILLLIVDVIVACKCVKVLDRVA</sequence>
<reference evidence="1" key="2">
    <citation type="submission" date="2022-01" db="EMBL/GenBank/DDBJ databases">
        <authorList>
            <person name="Yamashiro T."/>
            <person name="Shiraishi A."/>
            <person name="Satake H."/>
            <person name="Nakayama K."/>
        </authorList>
    </citation>
    <scope>NUCLEOTIDE SEQUENCE</scope>
</reference>
<evidence type="ECO:0000313" key="2">
    <source>
        <dbReference type="Proteomes" id="UP001151760"/>
    </source>
</evidence>
<dbReference type="EMBL" id="BQNB010019883">
    <property type="protein sequence ID" value="GJT90019.1"/>
    <property type="molecule type" value="Genomic_DNA"/>
</dbReference>